<evidence type="ECO:0000313" key="8">
    <source>
        <dbReference type="EMBL" id="SFQ52496.1"/>
    </source>
</evidence>
<evidence type="ECO:0000256" key="1">
    <source>
        <dbReference type="ARBA" id="ARBA00004162"/>
    </source>
</evidence>
<organism evidence="8 9">
    <name type="scientific">Roseivivax halotolerans</name>
    <dbReference type="NCBI Taxonomy" id="93684"/>
    <lineage>
        <taxon>Bacteria</taxon>
        <taxon>Pseudomonadati</taxon>
        <taxon>Pseudomonadota</taxon>
        <taxon>Alphaproteobacteria</taxon>
        <taxon>Rhodobacterales</taxon>
        <taxon>Roseobacteraceae</taxon>
        <taxon>Roseivivax</taxon>
    </lineage>
</organism>
<comment type="similarity">
    <text evidence="2 7">Belongs to the ExbD/TolR family.</text>
</comment>
<dbReference type="EMBL" id="FOXV01000008">
    <property type="protein sequence ID" value="SFQ52496.1"/>
    <property type="molecule type" value="Genomic_DNA"/>
</dbReference>
<proteinExistence type="inferred from homology"/>
<dbReference type="InterPro" id="IPR003400">
    <property type="entry name" value="ExbD"/>
</dbReference>
<dbReference type="AlphaFoldDB" id="A0A1I5Z7N6"/>
<keyword evidence="5" id="KW-1133">Transmembrane helix</keyword>
<keyword evidence="7" id="KW-0653">Protein transport</keyword>
<evidence type="ECO:0000256" key="7">
    <source>
        <dbReference type="RuleBase" id="RU003879"/>
    </source>
</evidence>
<evidence type="ECO:0000256" key="2">
    <source>
        <dbReference type="ARBA" id="ARBA00005811"/>
    </source>
</evidence>
<evidence type="ECO:0000313" key="9">
    <source>
        <dbReference type="Proteomes" id="UP000243106"/>
    </source>
</evidence>
<dbReference type="PANTHER" id="PTHR30558">
    <property type="entry name" value="EXBD MEMBRANE COMPONENT OF PMF-DRIVEN MACROMOLECULE IMPORT SYSTEM"/>
    <property type="match status" value="1"/>
</dbReference>
<reference evidence="9" key="1">
    <citation type="submission" date="2016-10" db="EMBL/GenBank/DDBJ databases">
        <authorList>
            <person name="Varghese N."/>
            <person name="Submissions S."/>
        </authorList>
    </citation>
    <scope>NUCLEOTIDE SEQUENCE [LARGE SCALE GENOMIC DNA]</scope>
    <source>
        <strain evidence="9">JCM 10271</strain>
    </source>
</reference>
<dbReference type="GO" id="GO:0022857">
    <property type="term" value="F:transmembrane transporter activity"/>
    <property type="evidence" value="ECO:0007669"/>
    <property type="project" value="InterPro"/>
</dbReference>
<sequence>MTSLIDVIFLLLLFFMLTSTFSKFSEVELTAAAQAADAPSDSPPLFLQLGAEDIRLNGEVLALQTLSDALTAETEETARVLLVALRDDVTAQRLTDLLVAIRGVANITPTVMEGS</sequence>
<keyword evidence="9" id="KW-1185">Reference proteome</keyword>
<keyword evidence="6" id="KW-0472">Membrane</keyword>
<evidence type="ECO:0000256" key="5">
    <source>
        <dbReference type="ARBA" id="ARBA00022989"/>
    </source>
</evidence>
<keyword evidence="3" id="KW-1003">Cell membrane</keyword>
<dbReference type="STRING" id="93684.SAMN05421853_10879"/>
<dbReference type="GO" id="GO:0015031">
    <property type="term" value="P:protein transport"/>
    <property type="evidence" value="ECO:0007669"/>
    <property type="project" value="UniProtKB-KW"/>
</dbReference>
<protein>
    <submittedName>
        <fullName evidence="8">Biopolymer transport protein ExbD</fullName>
    </submittedName>
</protein>
<dbReference type="Proteomes" id="UP000243106">
    <property type="component" value="Unassembled WGS sequence"/>
</dbReference>
<evidence type="ECO:0000256" key="4">
    <source>
        <dbReference type="ARBA" id="ARBA00022692"/>
    </source>
</evidence>
<name>A0A1I5Z7N6_9RHOB</name>
<dbReference type="GO" id="GO:0005886">
    <property type="term" value="C:plasma membrane"/>
    <property type="evidence" value="ECO:0007669"/>
    <property type="project" value="UniProtKB-SubCell"/>
</dbReference>
<keyword evidence="4 7" id="KW-0812">Transmembrane</keyword>
<dbReference type="PANTHER" id="PTHR30558:SF3">
    <property type="entry name" value="BIOPOLYMER TRANSPORT PROTEIN EXBD-RELATED"/>
    <property type="match status" value="1"/>
</dbReference>
<comment type="subcellular location">
    <subcellularLocation>
        <location evidence="1">Cell membrane</location>
        <topology evidence="1">Single-pass membrane protein</topology>
    </subcellularLocation>
    <subcellularLocation>
        <location evidence="7">Cell membrane</location>
        <topology evidence="7">Single-pass type II membrane protein</topology>
    </subcellularLocation>
</comment>
<dbReference type="Pfam" id="PF02472">
    <property type="entry name" value="ExbD"/>
    <property type="match status" value="1"/>
</dbReference>
<accession>A0A1I5Z7N6</accession>
<evidence type="ECO:0000256" key="6">
    <source>
        <dbReference type="ARBA" id="ARBA00023136"/>
    </source>
</evidence>
<keyword evidence="7" id="KW-0813">Transport</keyword>
<evidence type="ECO:0000256" key="3">
    <source>
        <dbReference type="ARBA" id="ARBA00022475"/>
    </source>
</evidence>
<gene>
    <name evidence="8" type="ORF">SAMN05421853_10879</name>
</gene>